<dbReference type="InterPro" id="IPR040538">
    <property type="entry name" value="Cch_HTH"/>
</dbReference>
<dbReference type="Proteomes" id="UP000634672">
    <property type="component" value="Unassembled WGS sequence"/>
</dbReference>
<feature type="domain" description="Cch helix turn helix" evidence="2">
    <location>
        <begin position="495"/>
        <end position="596"/>
    </location>
</feature>
<dbReference type="Pfam" id="PF18662">
    <property type="entry name" value="HTH_56"/>
    <property type="match status" value="1"/>
</dbReference>
<dbReference type="InterPro" id="IPR009270">
    <property type="entry name" value="DUF927"/>
</dbReference>
<dbReference type="Pfam" id="PF06048">
    <property type="entry name" value="DUF927"/>
    <property type="match status" value="1"/>
</dbReference>
<reference evidence="3 4" key="1">
    <citation type="submission" date="2020-08" db="EMBL/GenBank/DDBJ databases">
        <title>Genome public.</title>
        <authorList>
            <person name="Liu C."/>
            <person name="Sun Q."/>
        </authorList>
    </citation>
    <scope>NUCLEOTIDE SEQUENCE [LARGE SCALE GENOMIC DNA]</scope>
    <source>
        <strain evidence="3 4">NSJ-66</strain>
    </source>
</reference>
<evidence type="ECO:0000259" key="1">
    <source>
        <dbReference type="Pfam" id="PF06048"/>
    </source>
</evidence>
<evidence type="ECO:0000313" key="4">
    <source>
        <dbReference type="Proteomes" id="UP000634672"/>
    </source>
</evidence>
<name>A0ABR7HH31_9FIRM</name>
<evidence type="ECO:0000259" key="2">
    <source>
        <dbReference type="Pfam" id="PF18662"/>
    </source>
</evidence>
<accession>A0ABR7HH31</accession>
<keyword evidence="4" id="KW-1185">Reference proteome</keyword>
<sequence length="619" mass="70115">MSALKPTEPFPDEIFYEIFEIEDNIERTQYIESLRNTARQLKRVTEFNNLYKSFVLDYAQRQKQTGNKTQFTDQPLELICGEWTANDLGVRTIRYDKNAMPVPFQACSHPILPVEILKNVDTAEERITLAYFKSAAWQTITVDRSVCANTNKIVDALSQFGIEVTSDNAKNMVRYISDCVGLNPLTLNPKKSINRLGWVGNSFTPYADDIRYEGDMDYEAIFRNVKEAGSFETWLNLCAGLRKNVPLRMMMAASFASVLLEPLKVLPFVLHVWGTTGTCKTVALMVSMSIWGNPKMGGLVKTMNMTRNAIMRNAAFLCSIPFAGDELQTIKDKWQGNFDQLIYQITEGVDRGRARAYGGVEETRTWKNSFLFTGEEPVTKANSGGGSKNRVIEIAIDGPLVEDGHYVSSIVQENYGFAGRKLVEYIQEAEEGALTERYRELFEQLCHLDTTDKQAMAMACILLADELAAELFFPKEQPLGIWQVSQYLQSALEVDVAERAYQSVLNWAAKNPVRFEDPKADNSPNKGEVWGKIDGEILILNRDVLLGYLEQNGFDYTAVSRKWNDKGYLKKTPQSKFIHNTKVYGIKSSYIKLILPQDDDNTDQDGFMVFDGQEILPFD</sequence>
<comment type="caution">
    <text evidence="3">The sequence shown here is derived from an EMBL/GenBank/DDBJ whole genome shotgun (WGS) entry which is preliminary data.</text>
</comment>
<organism evidence="3 4">
    <name type="scientific">Hungatella hominis</name>
    <dbReference type="NCBI Taxonomy" id="2763050"/>
    <lineage>
        <taxon>Bacteria</taxon>
        <taxon>Bacillati</taxon>
        <taxon>Bacillota</taxon>
        <taxon>Clostridia</taxon>
        <taxon>Lachnospirales</taxon>
        <taxon>Lachnospiraceae</taxon>
        <taxon>Hungatella</taxon>
    </lineage>
</organism>
<dbReference type="EMBL" id="JACOPB010000038">
    <property type="protein sequence ID" value="MBC5712488.1"/>
    <property type="molecule type" value="Genomic_DNA"/>
</dbReference>
<protein>
    <submittedName>
        <fullName evidence="3">DUF927 domain-containing protein</fullName>
    </submittedName>
</protein>
<feature type="domain" description="DUF927" evidence="1">
    <location>
        <begin position="88"/>
        <end position="362"/>
    </location>
</feature>
<evidence type="ECO:0000313" key="3">
    <source>
        <dbReference type="EMBL" id="MBC5712488.1"/>
    </source>
</evidence>
<gene>
    <name evidence="3" type="ORF">H8S75_31800</name>
</gene>
<proteinExistence type="predicted"/>